<dbReference type="InterPro" id="IPR009057">
    <property type="entry name" value="Homeodomain-like_sf"/>
</dbReference>
<dbReference type="InterPro" id="IPR006058">
    <property type="entry name" value="2Fe2S_fd_BS"/>
</dbReference>
<comment type="caution">
    <text evidence="4">The sequence shown here is derived from an EMBL/GenBank/DDBJ whole genome shotgun (WGS) entry which is preliminary data.</text>
</comment>
<dbReference type="Pfam" id="PF12833">
    <property type="entry name" value="HTH_18"/>
    <property type="match status" value="1"/>
</dbReference>
<dbReference type="Gene3D" id="1.10.10.60">
    <property type="entry name" value="Homeodomain-like"/>
    <property type="match status" value="1"/>
</dbReference>
<evidence type="ECO:0000313" key="4">
    <source>
        <dbReference type="EMBL" id="KKM68780.1"/>
    </source>
</evidence>
<dbReference type="SUPFAM" id="SSF46689">
    <property type="entry name" value="Homeodomain-like"/>
    <property type="match status" value="2"/>
</dbReference>
<evidence type="ECO:0000259" key="3">
    <source>
        <dbReference type="PROSITE" id="PS01124"/>
    </source>
</evidence>
<dbReference type="AlphaFoldDB" id="A0A0F9LWR9"/>
<feature type="domain" description="HTH araC/xylS-type" evidence="3">
    <location>
        <begin position="221"/>
        <end position="319"/>
    </location>
</feature>
<accession>A0A0F9LWR9</accession>
<dbReference type="GO" id="GO:0043565">
    <property type="term" value="F:sequence-specific DNA binding"/>
    <property type="evidence" value="ECO:0007669"/>
    <property type="project" value="InterPro"/>
</dbReference>
<dbReference type="InterPro" id="IPR018060">
    <property type="entry name" value="HTH_AraC"/>
</dbReference>
<dbReference type="PROSITE" id="PS01124">
    <property type="entry name" value="HTH_ARAC_FAMILY_2"/>
    <property type="match status" value="1"/>
</dbReference>
<dbReference type="EMBL" id="LAZR01010108">
    <property type="protein sequence ID" value="KKM68780.1"/>
    <property type="molecule type" value="Genomic_DNA"/>
</dbReference>
<keyword evidence="1" id="KW-0805">Transcription regulation</keyword>
<dbReference type="Pfam" id="PF06719">
    <property type="entry name" value="AraC_N"/>
    <property type="match status" value="1"/>
</dbReference>
<dbReference type="InterPro" id="IPR009594">
    <property type="entry name" value="Tscrpt_reg_HTH_AraC_N"/>
</dbReference>
<gene>
    <name evidence="4" type="ORF">LCGC14_1457440</name>
</gene>
<dbReference type="GO" id="GO:0051537">
    <property type="term" value="F:2 iron, 2 sulfur cluster binding"/>
    <property type="evidence" value="ECO:0007669"/>
    <property type="project" value="InterPro"/>
</dbReference>
<protein>
    <recommendedName>
        <fullName evidence="3">HTH araC/xylS-type domain-containing protein</fullName>
    </recommendedName>
</protein>
<dbReference type="PANTHER" id="PTHR43436:SF1">
    <property type="entry name" value="TRANSCRIPTIONAL REGULATORY PROTEIN"/>
    <property type="match status" value="1"/>
</dbReference>
<dbReference type="GO" id="GO:0003700">
    <property type="term" value="F:DNA-binding transcription factor activity"/>
    <property type="evidence" value="ECO:0007669"/>
    <property type="project" value="InterPro"/>
</dbReference>
<dbReference type="PANTHER" id="PTHR43436">
    <property type="entry name" value="ARAC-FAMILY TRANSCRIPTIONAL REGULATOR"/>
    <property type="match status" value="1"/>
</dbReference>
<proteinExistence type="predicted"/>
<keyword evidence="2" id="KW-0804">Transcription</keyword>
<reference evidence="4" key="1">
    <citation type="journal article" date="2015" name="Nature">
        <title>Complex archaea that bridge the gap between prokaryotes and eukaryotes.</title>
        <authorList>
            <person name="Spang A."/>
            <person name="Saw J.H."/>
            <person name="Jorgensen S.L."/>
            <person name="Zaremba-Niedzwiedzka K."/>
            <person name="Martijn J."/>
            <person name="Lind A.E."/>
            <person name="van Eijk R."/>
            <person name="Schleper C."/>
            <person name="Guy L."/>
            <person name="Ettema T.J."/>
        </authorList>
    </citation>
    <scope>NUCLEOTIDE SEQUENCE</scope>
</reference>
<organism evidence="4">
    <name type="scientific">marine sediment metagenome</name>
    <dbReference type="NCBI Taxonomy" id="412755"/>
    <lineage>
        <taxon>unclassified sequences</taxon>
        <taxon>metagenomes</taxon>
        <taxon>ecological metagenomes</taxon>
    </lineage>
</organism>
<sequence>MLDTSIRSNLDFPMMNPAGPDTELEAMRLQLARNIQRLASDQQVQETAIPGLTVFRSDTQTSCVSSIYDPSLGFIVQGTKTVNFGDRELVYGPLSYFVSSVHMPVLGRIVDASPDEPYLAMKVDVDPQELSNLVLEMGSQMPLEAEIESCSEGSCGLCLTQMDKGMLDAVIRLTGFLGSPQDIPVLAPLVRREIIYRALTGEMGAKMRKFAVADSQVHRVSRVIAVLKNRYTQPLRVKDLAEEVNMSESALFHTFKQVTRMSPLQFQKKLRLHEARRLMLSEGLEAATASYRVGYESPSHFSREYSRLFGTPPRADVIKLRGEQGLAAPA</sequence>
<dbReference type="PROSITE" id="PS00197">
    <property type="entry name" value="2FE2S_FER_1"/>
    <property type="match status" value="1"/>
</dbReference>
<name>A0A0F9LWR9_9ZZZZ</name>
<evidence type="ECO:0000256" key="2">
    <source>
        <dbReference type="ARBA" id="ARBA00023163"/>
    </source>
</evidence>
<evidence type="ECO:0000256" key="1">
    <source>
        <dbReference type="ARBA" id="ARBA00023015"/>
    </source>
</evidence>
<dbReference type="SMART" id="SM00342">
    <property type="entry name" value="HTH_ARAC"/>
    <property type="match status" value="1"/>
</dbReference>